<proteinExistence type="predicted"/>
<comment type="caution">
    <text evidence="1">The sequence shown here is derived from an EMBL/GenBank/DDBJ whole genome shotgun (WGS) entry which is preliminary data.</text>
</comment>
<gene>
    <name evidence="1" type="ORF">S01H1_40811</name>
</gene>
<sequence length="59" mass="6934">MENEMNDDGIDALHLEIRQLLWKEWDPIGVNQFPEASDEYDAYVPEVVELVRNNASREE</sequence>
<organism evidence="1">
    <name type="scientific">marine sediment metagenome</name>
    <dbReference type="NCBI Taxonomy" id="412755"/>
    <lineage>
        <taxon>unclassified sequences</taxon>
        <taxon>metagenomes</taxon>
        <taxon>ecological metagenomes</taxon>
    </lineage>
</organism>
<name>X0UTF6_9ZZZZ</name>
<protein>
    <recommendedName>
        <fullName evidence="2">DUF1871 domain-containing protein</fullName>
    </recommendedName>
</protein>
<reference evidence="1" key="1">
    <citation type="journal article" date="2014" name="Front. Microbiol.">
        <title>High frequency of phylogenetically diverse reductive dehalogenase-homologous genes in deep subseafloor sedimentary metagenomes.</title>
        <authorList>
            <person name="Kawai M."/>
            <person name="Futagami T."/>
            <person name="Toyoda A."/>
            <person name="Takaki Y."/>
            <person name="Nishi S."/>
            <person name="Hori S."/>
            <person name="Arai W."/>
            <person name="Tsubouchi T."/>
            <person name="Morono Y."/>
            <person name="Uchiyama I."/>
            <person name="Ito T."/>
            <person name="Fujiyama A."/>
            <person name="Inagaki F."/>
            <person name="Takami H."/>
        </authorList>
    </citation>
    <scope>NUCLEOTIDE SEQUENCE</scope>
    <source>
        <strain evidence="1">Expedition CK06-06</strain>
    </source>
</reference>
<dbReference type="EMBL" id="BARS01025859">
    <property type="protein sequence ID" value="GAG09005.1"/>
    <property type="molecule type" value="Genomic_DNA"/>
</dbReference>
<accession>X0UTF6</accession>
<evidence type="ECO:0008006" key="2">
    <source>
        <dbReference type="Google" id="ProtNLM"/>
    </source>
</evidence>
<dbReference type="AlphaFoldDB" id="X0UTF6"/>
<evidence type="ECO:0000313" key="1">
    <source>
        <dbReference type="EMBL" id="GAG09005.1"/>
    </source>
</evidence>
<feature type="non-terminal residue" evidence="1">
    <location>
        <position position="59"/>
    </location>
</feature>